<sequence>MKIIVKVAAPSQLRVLQSQRSWPAGKSPPIQRKTLHGCSFKLAVHLSCIPFERGVCTIRAIVAEREHGFGWKSGGVRI</sequence>
<dbReference type="RefSeq" id="WP_209970531.1">
    <property type="nucleotide sequence ID" value="NZ_JAGGLB010000003.1"/>
</dbReference>
<comment type="caution">
    <text evidence="1">The sequence shown here is derived from an EMBL/GenBank/DDBJ whole genome shotgun (WGS) entry which is preliminary data.</text>
</comment>
<evidence type="ECO:0000313" key="2">
    <source>
        <dbReference type="Proteomes" id="UP001519287"/>
    </source>
</evidence>
<proteinExistence type="predicted"/>
<accession>A0ABS4IQ77</accession>
<gene>
    <name evidence="1" type="ORF">J2Z66_001321</name>
</gene>
<keyword evidence="2" id="KW-1185">Reference proteome</keyword>
<name>A0ABS4IQ77_9BACL</name>
<reference evidence="1 2" key="1">
    <citation type="submission" date="2021-03" db="EMBL/GenBank/DDBJ databases">
        <title>Genomic Encyclopedia of Type Strains, Phase IV (KMG-IV): sequencing the most valuable type-strain genomes for metagenomic binning, comparative biology and taxonomic classification.</title>
        <authorList>
            <person name="Goeker M."/>
        </authorList>
    </citation>
    <scope>NUCLEOTIDE SEQUENCE [LARGE SCALE GENOMIC DNA]</scope>
    <source>
        <strain evidence="1 2">DSM 26048</strain>
    </source>
</reference>
<dbReference type="Proteomes" id="UP001519287">
    <property type="component" value="Unassembled WGS sequence"/>
</dbReference>
<evidence type="ECO:0000313" key="1">
    <source>
        <dbReference type="EMBL" id="MBP1989723.1"/>
    </source>
</evidence>
<organism evidence="1 2">
    <name type="scientific">Paenibacillus eucommiae</name>
    <dbReference type="NCBI Taxonomy" id="1355755"/>
    <lineage>
        <taxon>Bacteria</taxon>
        <taxon>Bacillati</taxon>
        <taxon>Bacillota</taxon>
        <taxon>Bacilli</taxon>
        <taxon>Bacillales</taxon>
        <taxon>Paenibacillaceae</taxon>
        <taxon>Paenibacillus</taxon>
    </lineage>
</organism>
<protein>
    <submittedName>
        <fullName evidence="1">Uncharacterized protein</fullName>
    </submittedName>
</protein>
<dbReference type="EMBL" id="JAGGLB010000003">
    <property type="protein sequence ID" value="MBP1989723.1"/>
    <property type="molecule type" value="Genomic_DNA"/>
</dbReference>